<evidence type="ECO:0000313" key="1">
    <source>
        <dbReference type="EMBL" id="TRW49864.1"/>
    </source>
</evidence>
<comment type="caution">
    <text evidence="1">The sequence shown here is derived from an EMBL/GenBank/DDBJ whole genome shotgun (WGS) entry which is preliminary data.</text>
</comment>
<reference evidence="1 2" key="1">
    <citation type="submission" date="2019-07" db="EMBL/GenBank/DDBJ databases">
        <authorList>
            <person name="Yang M."/>
            <person name="Zhao D."/>
            <person name="Xiang H."/>
        </authorList>
    </citation>
    <scope>NUCLEOTIDE SEQUENCE [LARGE SCALE GENOMIC DNA]</scope>
    <source>
        <strain evidence="1 2">IM1326</strain>
    </source>
</reference>
<dbReference type="RefSeq" id="WP_143234284.1">
    <property type="nucleotide sequence ID" value="NZ_VJWL01000001.1"/>
</dbReference>
<dbReference type="Pfam" id="PF14255">
    <property type="entry name" value="Zn_ribbon_21"/>
    <property type="match status" value="1"/>
</dbReference>
<name>A0A552X4A8_9GAMM</name>
<evidence type="ECO:0000313" key="2">
    <source>
        <dbReference type="Proteomes" id="UP000320359"/>
    </source>
</evidence>
<protein>
    <submittedName>
        <fullName evidence="1">CPXCG motif-containing cysteine-rich protein</fullName>
    </submittedName>
</protein>
<organism evidence="1 2">
    <name type="scientific">Aliidiomarina halalkaliphila</name>
    <dbReference type="NCBI Taxonomy" id="2593535"/>
    <lineage>
        <taxon>Bacteria</taxon>
        <taxon>Pseudomonadati</taxon>
        <taxon>Pseudomonadota</taxon>
        <taxon>Gammaproteobacteria</taxon>
        <taxon>Alteromonadales</taxon>
        <taxon>Idiomarinaceae</taxon>
        <taxon>Aliidiomarina</taxon>
    </lineage>
</organism>
<gene>
    <name evidence="1" type="ORF">FM042_03150</name>
</gene>
<accession>A0A552X4A8</accession>
<dbReference type="EMBL" id="VJWL01000001">
    <property type="protein sequence ID" value="TRW49864.1"/>
    <property type="molecule type" value="Genomic_DNA"/>
</dbReference>
<dbReference type="AlphaFoldDB" id="A0A552X4A8"/>
<dbReference type="OrthoDB" id="9814566at2"/>
<sequence>MDEAKLCDARIHCPYCGHTVHLNVDTSEENQEYEDECPNCGDVLYITMHRDIGDDKIHLRINTSDEQYY</sequence>
<proteinExistence type="predicted"/>
<dbReference type="Proteomes" id="UP000320359">
    <property type="component" value="Unassembled WGS sequence"/>
</dbReference>
<dbReference type="InterPro" id="IPR025990">
    <property type="entry name" value="zinc_ribbon_bacterial"/>
</dbReference>
<keyword evidence="2" id="KW-1185">Reference proteome</keyword>